<protein>
    <recommendedName>
        <fullName evidence="3">Lipoprotein</fullName>
    </recommendedName>
</protein>
<evidence type="ECO:0000313" key="1">
    <source>
        <dbReference type="EMBL" id="AKV58150.1"/>
    </source>
</evidence>
<proteinExistence type="predicted"/>
<accession>A0A0K1R9P8</accession>
<dbReference type="Proteomes" id="UP000060016">
    <property type="component" value="Chromosome"/>
</dbReference>
<dbReference type="RefSeq" id="WP_052203811.1">
    <property type="nucleotide sequence ID" value="NZ_CP012342.1"/>
</dbReference>
<dbReference type="PROSITE" id="PS51257">
    <property type="entry name" value="PROKAR_LIPOPROTEIN"/>
    <property type="match status" value="1"/>
</dbReference>
<dbReference type="KEGG" id="crie:AK829_02065"/>
<dbReference type="PATRIC" id="fig|156976.3.peg.406"/>
<sequence>MRAKLTATALSCLLLTACGTHDYQHALQDALSKHGGDASVTLHISDVYPNATQVLLVCPYAGQTANDMLGRHVFRNYEDANDATNWVLVQKPNGKVSKIAMERSQVDLCGGDAEAVLALNPDGQLVFEARDGVWALRRR</sequence>
<dbReference type="AlphaFoldDB" id="A0A0K1R9P8"/>
<evidence type="ECO:0000313" key="2">
    <source>
        <dbReference type="Proteomes" id="UP000060016"/>
    </source>
</evidence>
<keyword evidence="2" id="KW-1185">Reference proteome</keyword>
<dbReference type="EMBL" id="CP012342">
    <property type="protein sequence ID" value="AKV58150.1"/>
    <property type="molecule type" value="Genomic_DNA"/>
</dbReference>
<evidence type="ECO:0008006" key="3">
    <source>
        <dbReference type="Google" id="ProtNLM"/>
    </source>
</evidence>
<gene>
    <name evidence="1" type="ORF">AK829_02065</name>
</gene>
<organism evidence="1 2">
    <name type="scientific">Corynebacterium riegelii</name>
    <dbReference type="NCBI Taxonomy" id="156976"/>
    <lineage>
        <taxon>Bacteria</taxon>
        <taxon>Bacillati</taxon>
        <taxon>Actinomycetota</taxon>
        <taxon>Actinomycetes</taxon>
        <taxon>Mycobacteriales</taxon>
        <taxon>Corynebacteriaceae</taxon>
        <taxon>Corynebacterium</taxon>
    </lineage>
</organism>
<reference evidence="1 2" key="1">
    <citation type="submission" date="2015-08" db="EMBL/GenBank/DDBJ databases">
        <authorList>
            <person name="Babu N.S."/>
            <person name="Beckwith C.J."/>
            <person name="Beseler K.G."/>
            <person name="Brison A."/>
            <person name="Carone J.V."/>
            <person name="Caskin T.P."/>
            <person name="Diamond M."/>
            <person name="Durham M.E."/>
            <person name="Foxe J.M."/>
            <person name="Go M."/>
            <person name="Henderson B.A."/>
            <person name="Jones I.B."/>
            <person name="McGettigan J.A."/>
            <person name="Micheletti S.J."/>
            <person name="Nasrallah M.E."/>
            <person name="Ortiz D."/>
            <person name="Piller C.R."/>
            <person name="Privatt S.R."/>
            <person name="Schneider S.L."/>
            <person name="Sharp S."/>
            <person name="Smith T.C."/>
            <person name="Stanton J.D."/>
            <person name="Ullery H.E."/>
            <person name="Wilson R.J."/>
            <person name="Serrano M.G."/>
            <person name="Buck G."/>
            <person name="Lee V."/>
            <person name="Wang Y."/>
            <person name="Carvalho R."/>
            <person name="Voegtly L."/>
            <person name="Shi R."/>
            <person name="Duckworth R."/>
            <person name="Johnson A."/>
            <person name="Loviza R."/>
            <person name="Walstead R."/>
            <person name="Shah Z."/>
            <person name="Kiflezghi M."/>
            <person name="Wade K."/>
            <person name="Ball S.L."/>
            <person name="Bradley K.W."/>
            <person name="Asai D.J."/>
            <person name="Bowman C.A."/>
            <person name="Russell D.A."/>
            <person name="Pope W.H."/>
            <person name="Jacobs-Sera D."/>
            <person name="Hendrix R.W."/>
            <person name="Hatfull G.F."/>
        </authorList>
    </citation>
    <scope>NUCLEOTIDE SEQUENCE [LARGE SCALE GENOMIC DNA]</scope>
    <source>
        <strain evidence="1 2">PUDD_83A45</strain>
    </source>
</reference>
<name>A0A0K1R9P8_9CORY</name>